<protein>
    <submittedName>
        <fullName evidence="2">Uncharacterized protein</fullName>
    </submittedName>
</protein>
<dbReference type="EMBL" id="JACEIQ010000011">
    <property type="protein sequence ID" value="MBA4495005.1"/>
    <property type="molecule type" value="Genomic_DNA"/>
</dbReference>
<proteinExistence type="predicted"/>
<dbReference type="RefSeq" id="WP_181752244.1">
    <property type="nucleotide sequence ID" value="NZ_JACEIQ010000011.1"/>
</dbReference>
<evidence type="ECO:0000256" key="1">
    <source>
        <dbReference type="SAM" id="Phobius"/>
    </source>
</evidence>
<keyword evidence="1" id="KW-0472">Membrane</keyword>
<dbReference type="Proteomes" id="UP000535491">
    <property type="component" value="Unassembled WGS sequence"/>
</dbReference>
<feature type="transmembrane region" description="Helical" evidence="1">
    <location>
        <begin position="160"/>
        <end position="176"/>
    </location>
</feature>
<evidence type="ECO:0000313" key="3">
    <source>
        <dbReference type="Proteomes" id="UP000535491"/>
    </source>
</evidence>
<keyword evidence="3" id="KW-1185">Reference proteome</keyword>
<evidence type="ECO:0000313" key="2">
    <source>
        <dbReference type="EMBL" id="MBA4495005.1"/>
    </source>
</evidence>
<keyword evidence="1" id="KW-0812">Transmembrane</keyword>
<accession>A0A7W2A8V3</accession>
<dbReference type="AlphaFoldDB" id="A0A7W2A8V3"/>
<keyword evidence="1" id="KW-1133">Transmembrane helix</keyword>
<name>A0A7W2A8V3_9BACL</name>
<comment type="caution">
    <text evidence="2">The sequence shown here is derived from an EMBL/GenBank/DDBJ whole genome shotgun (WGS) entry which is preliminary data.</text>
</comment>
<feature type="transmembrane region" description="Helical" evidence="1">
    <location>
        <begin position="12"/>
        <end position="31"/>
    </location>
</feature>
<reference evidence="2 3" key="1">
    <citation type="submission" date="2020-07" db="EMBL/GenBank/DDBJ databases">
        <authorList>
            <person name="Feng H."/>
        </authorList>
    </citation>
    <scope>NUCLEOTIDE SEQUENCE [LARGE SCALE GENOMIC DNA]</scope>
    <source>
        <strain evidence="3">s-10</strain>
    </source>
</reference>
<gene>
    <name evidence="2" type="ORF">H1191_11870</name>
</gene>
<sequence length="177" mass="20828">MSHPGDNLVLALLIGVMFFLLLRNWVSFSFITDWLKKSSKREWVEPRGEIPHLLRQKGFEVVDAKVRVPLTIDVDDHIYESRLYIDYLAHSDQGLYIVIVSRERKPLRMTGPALRDHFLPYYLLYRPEGILYVDREKGKIKVIEFDVPNMRFRTKQGFKWSYIAAVAFGMILALLIR</sequence>
<organism evidence="2 3">
    <name type="scientific">Paenactinomyces guangxiensis</name>
    <dbReference type="NCBI Taxonomy" id="1490290"/>
    <lineage>
        <taxon>Bacteria</taxon>
        <taxon>Bacillati</taxon>
        <taxon>Bacillota</taxon>
        <taxon>Bacilli</taxon>
        <taxon>Bacillales</taxon>
        <taxon>Thermoactinomycetaceae</taxon>
        <taxon>Paenactinomyces</taxon>
    </lineage>
</organism>